<dbReference type="AlphaFoldDB" id="A0A366DW46"/>
<accession>A0A366DW46</accession>
<sequence length="279" mass="32718">MDDLHNPVRKMTTLPRRMRKKPLVRHVLSSDDHNFIGRVYQLSIVSLSFDSYEEMAQYPDVKYALETNCALKLLVRRVESLNLVGDLLWPEKLPNSFKDFAISRYEWLTIAADVFLMRYTSVVDCALIFTNVIYECELEARKCSFDQFKKRGVNTATLYVLEQMLADQGKHRFERNARFHHGEERGFTEDSMTFELAARWEQWGRGMVGKNRVGLNINVTRSFQEGLVELQRQFNFSTRALIKRLDQFYDLLEIEFESRFGPRIRAATHGLNVGNRVRT</sequence>
<dbReference type="RefSeq" id="WP_113945197.1">
    <property type="nucleotide sequence ID" value="NZ_JBHEEG010000006.1"/>
</dbReference>
<comment type="caution">
    <text evidence="1">The sequence shown here is derived from an EMBL/GenBank/DDBJ whole genome shotgun (WGS) entry which is preliminary data.</text>
</comment>
<proteinExistence type="predicted"/>
<name>A0A366DW46_9HYPH</name>
<gene>
    <name evidence="1" type="ORF">DFR47_105203</name>
</gene>
<organism evidence="1 2">
    <name type="scientific">Pseudochrobactrum asaccharolyticum</name>
    <dbReference type="NCBI Taxonomy" id="354351"/>
    <lineage>
        <taxon>Bacteria</taxon>
        <taxon>Pseudomonadati</taxon>
        <taxon>Pseudomonadota</taxon>
        <taxon>Alphaproteobacteria</taxon>
        <taxon>Hyphomicrobiales</taxon>
        <taxon>Brucellaceae</taxon>
        <taxon>Pseudochrobactrum</taxon>
    </lineage>
</organism>
<keyword evidence="2" id="KW-1185">Reference proteome</keyword>
<dbReference type="Proteomes" id="UP000252893">
    <property type="component" value="Unassembled WGS sequence"/>
</dbReference>
<evidence type="ECO:0000313" key="2">
    <source>
        <dbReference type="Proteomes" id="UP000252893"/>
    </source>
</evidence>
<protein>
    <submittedName>
        <fullName evidence="1">Uncharacterized protein</fullName>
    </submittedName>
</protein>
<reference evidence="1 2" key="1">
    <citation type="submission" date="2018-06" db="EMBL/GenBank/DDBJ databases">
        <title>Genomic Encyclopedia of Type Strains, Phase IV (KMG-IV): sequencing the most valuable type-strain genomes for metagenomic binning, comparative biology and taxonomic classification.</title>
        <authorList>
            <person name="Goeker M."/>
        </authorList>
    </citation>
    <scope>NUCLEOTIDE SEQUENCE [LARGE SCALE GENOMIC DNA]</scope>
    <source>
        <strain evidence="1 2">DSM 25619</strain>
    </source>
</reference>
<dbReference type="EMBL" id="QNRH01000005">
    <property type="protein sequence ID" value="RBO93484.1"/>
    <property type="molecule type" value="Genomic_DNA"/>
</dbReference>
<dbReference type="OrthoDB" id="8456379at2"/>
<evidence type="ECO:0000313" key="1">
    <source>
        <dbReference type="EMBL" id="RBO93484.1"/>
    </source>
</evidence>